<feature type="domain" description="HTH marR-type" evidence="1">
    <location>
        <begin position="26"/>
        <end position="125"/>
    </location>
</feature>
<dbReference type="SMART" id="SM00347">
    <property type="entry name" value="HTH_MARR"/>
    <property type="match status" value="1"/>
</dbReference>
<dbReference type="EMBL" id="CP022415">
    <property type="protein sequence ID" value="ASM73341.1"/>
    <property type="molecule type" value="Genomic_DNA"/>
</dbReference>
<evidence type="ECO:0000313" key="3">
    <source>
        <dbReference type="Proteomes" id="UP000199754"/>
    </source>
</evidence>
<dbReference type="PANTHER" id="PTHR33164">
    <property type="entry name" value="TRANSCRIPTIONAL REGULATOR, MARR FAMILY"/>
    <property type="match status" value="1"/>
</dbReference>
<dbReference type="InterPro" id="IPR036390">
    <property type="entry name" value="WH_DNA-bd_sf"/>
</dbReference>
<accession>A0A221K2W5</accession>
<dbReference type="PANTHER" id="PTHR33164:SF89">
    <property type="entry name" value="MARR FAMILY REGULATORY PROTEIN"/>
    <property type="match status" value="1"/>
</dbReference>
<proteinExistence type="predicted"/>
<name>A0A221K2W5_9RHOB</name>
<dbReference type="Proteomes" id="UP000199754">
    <property type="component" value="Chromosome"/>
</dbReference>
<evidence type="ECO:0000313" key="2">
    <source>
        <dbReference type="EMBL" id="ASM73341.1"/>
    </source>
</evidence>
<dbReference type="Pfam" id="PF13463">
    <property type="entry name" value="HTH_27"/>
    <property type="match status" value="1"/>
</dbReference>
<dbReference type="OrthoDB" id="8906692at2"/>
<dbReference type="InterPro" id="IPR039422">
    <property type="entry name" value="MarR/SlyA-like"/>
</dbReference>
<dbReference type="KEGG" id="spse:SULPSESMR1_02544"/>
<dbReference type="RefSeq" id="WP_089421136.1">
    <property type="nucleotide sequence ID" value="NZ_CP022415.1"/>
</dbReference>
<evidence type="ECO:0000259" key="1">
    <source>
        <dbReference type="SMART" id="SM00347"/>
    </source>
</evidence>
<keyword evidence="3" id="KW-1185">Reference proteome</keyword>
<dbReference type="GO" id="GO:0003677">
    <property type="term" value="F:DNA binding"/>
    <property type="evidence" value="ECO:0007669"/>
    <property type="project" value="UniProtKB-KW"/>
</dbReference>
<sequence>MTGAPTSRTTVAAAILMERLIRDAYPARHSSEIQPLQWSILRYLARVPEDQRQLSRIAPFLNLTAAPVARALTTLAQRGMLTQRVSETDSRIKTITLTELGVDALRQDPIISVASRIDTLPENERRDFIKSIRSIALGVTHPPKPVDDDSADTDTFS</sequence>
<dbReference type="GO" id="GO:0003700">
    <property type="term" value="F:DNA-binding transcription factor activity"/>
    <property type="evidence" value="ECO:0007669"/>
    <property type="project" value="InterPro"/>
</dbReference>
<organism evidence="2 3">
    <name type="scientific">Pseudosulfitobacter pseudonitzschiae</name>
    <dbReference type="NCBI Taxonomy" id="1402135"/>
    <lineage>
        <taxon>Bacteria</taxon>
        <taxon>Pseudomonadati</taxon>
        <taxon>Pseudomonadota</taxon>
        <taxon>Alphaproteobacteria</taxon>
        <taxon>Rhodobacterales</taxon>
        <taxon>Roseobacteraceae</taxon>
        <taxon>Pseudosulfitobacter</taxon>
    </lineage>
</organism>
<dbReference type="AlphaFoldDB" id="A0A221K2W5"/>
<protein>
    <submittedName>
        <fullName evidence="2">Winged helix DNA-binding domain protein</fullName>
    </submittedName>
</protein>
<dbReference type="InterPro" id="IPR036388">
    <property type="entry name" value="WH-like_DNA-bd_sf"/>
</dbReference>
<gene>
    <name evidence="2" type="ORF">SULPSESMR1_02544</name>
</gene>
<dbReference type="InterPro" id="IPR000835">
    <property type="entry name" value="HTH_MarR-typ"/>
</dbReference>
<reference evidence="2 3" key="1">
    <citation type="submission" date="2017-07" db="EMBL/GenBank/DDBJ databases">
        <title>Genome Sequence of Sulfitobacter pseudonitzschiae Strain SMR1 Isolated from a culture of the Diatom Skeletonema marinoi.</title>
        <authorList>
            <person name="Topel M."/>
            <person name="Pinder M.I.M."/>
            <person name="Johansson O.N."/>
            <person name="Kourtchenko O."/>
            <person name="Godhe A."/>
            <person name="Clarke A.K."/>
        </authorList>
    </citation>
    <scope>NUCLEOTIDE SEQUENCE [LARGE SCALE GENOMIC DNA]</scope>
    <source>
        <strain evidence="2 3">SMR1</strain>
    </source>
</reference>
<keyword evidence="2" id="KW-0238">DNA-binding</keyword>
<dbReference type="GO" id="GO:0006950">
    <property type="term" value="P:response to stress"/>
    <property type="evidence" value="ECO:0007669"/>
    <property type="project" value="TreeGrafter"/>
</dbReference>
<dbReference type="SUPFAM" id="SSF46785">
    <property type="entry name" value="Winged helix' DNA-binding domain"/>
    <property type="match status" value="1"/>
</dbReference>
<dbReference type="Gene3D" id="1.10.10.10">
    <property type="entry name" value="Winged helix-like DNA-binding domain superfamily/Winged helix DNA-binding domain"/>
    <property type="match status" value="1"/>
</dbReference>